<protein>
    <submittedName>
        <fullName evidence="2">Acyl carrier protein</fullName>
    </submittedName>
</protein>
<name>A0ABY4X6D4_9SPHN</name>
<feature type="domain" description="Carrier" evidence="1">
    <location>
        <begin position="2"/>
        <end position="82"/>
    </location>
</feature>
<gene>
    <name evidence="2" type="ORF">LHA26_14365</name>
</gene>
<accession>A0ABY4X6D4</accession>
<dbReference type="RefSeq" id="WP_252166271.1">
    <property type="nucleotide sequence ID" value="NZ_CP084930.1"/>
</dbReference>
<dbReference type="EMBL" id="CP084930">
    <property type="protein sequence ID" value="USI72462.1"/>
    <property type="molecule type" value="Genomic_DNA"/>
</dbReference>
<sequence>MSEIRDRILQLFNEMWSEDHDTPPPELKDDTVLLETGFDSMAFAVLVTALDEELGFDPFTADENAVYPRTFGDFVAFYEKHASGAPL</sequence>
<reference evidence="2" key="1">
    <citation type="journal article" date="2022" name="Toxins">
        <title>Genomic Analysis of Sphingopyxis sp. USTB-05 for Biodegrading Cyanobacterial Hepatotoxins.</title>
        <authorList>
            <person name="Liu C."/>
            <person name="Xu Q."/>
            <person name="Zhao Z."/>
            <person name="Zhang H."/>
            <person name="Liu X."/>
            <person name="Yin C."/>
            <person name="Liu Y."/>
            <person name="Yan H."/>
        </authorList>
    </citation>
    <scope>NUCLEOTIDE SEQUENCE</scope>
    <source>
        <strain evidence="2">NBD5</strain>
    </source>
</reference>
<dbReference type="InterPro" id="IPR009081">
    <property type="entry name" value="PP-bd_ACP"/>
</dbReference>
<keyword evidence="3" id="KW-1185">Reference proteome</keyword>
<dbReference type="Gene3D" id="1.10.1200.10">
    <property type="entry name" value="ACP-like"/>
    <property type="match status" value="1"/>
</dbReference>
<evidence type="ECO:0000313" key="3">
    <source>
        <dbReference type="Proteomes" id="UP001056937"/>
    </source>
</evidence>
<dbReference type="InterPro" id="IPR036736">
    <property type="entry name" value="ACP-like_sf"/>
</dbReference>
<proteinExistence type="predicted"/>
<dbReference type="PROSITE" id="PS50075">
    <property type="entry name" value="CARRIER"/>
    <property type="match status" value="1"/>
</dbReference>
<dbReference type="SUPFAM" id="SSF47336">
    <property type="entry name" value="ACP-like"/>
    <property type="match status" value="1"/>
</dbReference>
<dbReference type="Proteomes" id="UP001056937">
    <property type="component" value="Chromosome 1"/>
</dbReference>
<dbReference type="Pfam" id="PF00550">
    <property type="entry name" value="PP-binding"/>
    <property type="match status" value="1"/>
</dbReference>
<evidence type="ECO:0000259" key="1">
    <source>
        <dbReference type="PROSITE" id="PS50075"/>
    </source>
</evidence>
<evidence type="ECO:0000313" key="2">
    <source>
        <dbReference type="EMBL" id="USI72462.1"/>
    </source>
</evidence>
<organism evidence="2 3">
    <name type="scientific">Sphingomonas morindae</name>
    <dbReference type="NCBI Taxonomy" id="1541170"/>
    <lineage>
        <taxon>Bacteria</taxon>
        <taxon>Pseudomonadati</taxon>
        <taxon>Pseudomonadota</taxon>
        <taxon>Alphaproteobacteria</taxon>
        <taxon>Sphingomonadales</taxon>
        <taxon>Sphingomonadaceae</taxon>
        <taxon>Sphingomonas</taxon>
    </lineage>
</organism>